<accession>A0A914DZN5</accession>
<keyword evidence="1" id="KW-0880">Kelch repeat</keyword>
<proteinExistence type="predicted"/>
<evidence type="ECO:0000256" key="2">
    <source>
        <dbReference type="ARBA" id="ARBA00022737"/>
    </source>
</evidence>
<dbReference type="InterPro" id="IPR015915">
    <property type="entry name" value="Kelch-typ_b-propeller"/>
</dbReference>
<reference evidence="4" key="1">
    <citation type="submission" date="2022-11" db="UniProtKB">
        <authorList>
            <consortium name="WormBaseParasite"/>
        </authorList>
    </citation>
    <scope>IDENTIFICATION</scope>
</reference>
<dbReference type="SUPFAM" id="SSF117281">
    <property type="entry name" value="Kelch motif"/>
    <property type="match status" value="1"/>
</dbReference>
<organism evidence="3 4">
    <name type="scientific">Acrobeloides nanus</name>
    <dbReference type="NCBI Taxonomy" id="290746"/>
    <lineage>
        <taxon>Eukaryota</taxon>
        <taxon>Metazoa</taxon>
        <taxon>Ecdysozoa</taxon>
        <taxon>Nematoda</taxon>
        <taxon>Chromadorea</taxon>
        <taxon>Rhabditida</taxon>
        <taxon>Tylenchina</taxon>
        <taxon>Cephalobomorpha</taxon>
        <taxon>Cephaloboidea</taxon>
        <taxon>Cephalobidae</taxon>
        <taxon>Acrobeloides</taxon>
    </lineage>
</organism>
<keyword evidence="3" id="KW-1185">Reference proteome</keyword>
<evidence type="ECO:0000256" key="1">
    <source>
        <dbReference type="ARBA" id="ARBA00022441"/>
    </source>
</evidence>
<dbReference type="AlphaFoldDB" id="A0A914DZN5"/>
<dbReference type="SMART" id="SM00612">
    <property type="entry name" value="Kelch"/>
    <property type="match status" value="2"/>
</dbReference>
<evidence type="ECO:0000313" key="4">
    <source>
        <dbReference type="WBParaSite" id="ACRNAN_scaffold4983.g32651.t1"/>
    </source>
</evidence>
<dbReference type="Proteomes" id="UP000887540">
    <property type="component" value="Unplaced"/>
</dbReference>
<dbReference type="PANTHER" id="PTHR45632">
    <property type="entry name" value="LD33804P"/>
    <property type="match status" value="1"/>
</dbReference>
<name>A0A914DZN5_9BILA</name>
<dbReference type="Pfam" id="PF01344">
    <property type="entry name" value="Kelch_1"/>
    <property type="match status" value="1"/>
</dbReference>
<sequence length="304" mass="33737">MSNQLIVAGGNSSSLEQNCLSSIDVSDGLHGFKSIDFSLKERRRGAAIFRRDSDSVLIVGGCAEPKIHLSSCETINIKDDSGVKHDIFHFDEPGFSCAAYCTMKPNVHVIAGGYNGVESLNSMRLFLTDQTPQYLHLRALITRLKNSTAVPLDDENLLLVGGWDESRTLRTIFRYSLFNEQCNLESIMPIPLEGHSATKIGKNIYIVGGFDGISVVSQILRYNIVEKTSEILPTRLNIARENHGATTLENERTLIIAGGWDGQKALQNCELFEVLQEPPWLRPMETTIELTEARNKPAMISIDL</sequence>
<dbReference type="PANTHER" id="PTHR45632:SF3">
    <property type="entry name" value="KELCH-LIKE PROTEIN 32"/>
    <property type="match status" value="1"/>
</dbReference>
<dbReference type="WBParaSite" id="ACRNAN_scaffold4983.g32651.t1">
    <property type="protein sequence ID" value="ACRNAN_scaffold4983.g32651.t1"/>
    <property type="gene ID" value="ACRNAN_scaffold4983.g32651"/>
</dbReference>
<protein>
    <submittedName>
        <fullName evidence="4">Uncharacterized protein</fullName>
    </submittedName>
</protein>
<keyword evidence="2" id="KW-0677">Repeat</keyword>
<evidence type="ECO:0000313" key="3">
    <source>
        <dbReference type="Proteomes" id="UP000887540"/>
    </source>
</evidence>
<dbReference type="InterPro" id="IPR006652">
    <property type="entry name" value="Kelch_1"/>
</dbReference>
<dbReference type="Gene3D" id="2.120.10.80">
    <property type="entry name" value="Kelch-type beta propeller"/>
    <property type="match status" value="1"/>
</dbReference>